<dbReference type="SUPFAM" id="SSF159888">
    <property type="entry name" value="YdhG-like"/>
    <property type="match status" value="1"/>
</dbReference>
<accession>A0A4R0MJ64</accession>
<evidence type="ECO:0000259" key="1">
    <source>
        <dbReference type="Pfam" id="PF08818"/>
    </source>
</evidence>
<dbReference type="Proteomes" id="UP000292884">
    <property type="component" value="Unassembled WGS sequence"/>
</dbReference>
<name>A0A4R0MJ64_9SPHI</name>
<dbReference type="EMBL" id="SJSK01000009">
    <property type="protein sequence ID" value="TCC86625.1"/>
    <property type="molecule type" value="Genomic_DNA"/>
</dbReference>
<dbReference type="AlphaFoldDB" id="A0A4R0MJ64"/>
<protein>
    <recommendedName>
        <fullName evidence="1">YdhG-like domain-containing protein</fullName>
    </recommendedName>
</protein>
<dbReference type="RefSeq" id="WP_131555730.1">
    <property type="nucleotide sequence ID" value="NZ_SJSK01000009.1"/>
</dbReference>
<reference evidence="2 3" key="1">
    <citation type="submission" date="2019-02" db="EMBL/GenBank/DDBJ databases">
        <title>Pedobacter sp. RP-1-13 sp. nov., isolated from Arctic soil.</title>
        <authorList>
            <person name="Dahal R.H."/>
        </authorList>
    </citation>
    <scope>NUCLEOTIDE SEQUENCE [LARGE SCALE GENOMIC DNA]</scope>
    <source>
        <strain evidence="2 3">RP-1-13</strain>
    </source>
</reference>
<dbReference type="InterPro" id="IPR014922">
    <property type="entry name" value="YdhG-like"/>
</dbReference>
<gene>
    <name evidence="2" type="ORF">EZ428_23230</name>
</gene>
<evidence type="ECO:0000313" key="2">
    <source>
        <dbReference type="EMBL" id="TCC86625.1"/>
    </source>
</evidence>
<dbReference type="Pfam" id="PF13376">
    <property type="entry name" value="OmdA"/>
    <property type="match status" value="1"/>
</dbReference>
<proteinExistence type="predicted"/>
<keyword evidence="3" id="KW-1185">Reference proteome</keyword>
<sequence length="201" mass="23337">MAQYDERVDTYINKAEPFAQPILNHIRNLAHQVSPLINENIKWGFPHFEYKATICSMASFKAHCAFGFWKASLMKDPYQLFGERDSTMGQLGRIEKLEDLPSDKILTEYILEALRIDESGVKLKKAVTTPKAEIPMPTDFADTLSQNPKAKQIFENFSPSHKREYLEWITTAKTEATRLKRMTTTIEWLTEGKSLNWKYQR</sequence>
<dbReference type="Gene3D" id="3.90.1150.200">
    <property type="match status" value="1"/>
</dbReference>
<organism evidence="2 3">
    <name type="scientific">Pedobacter frigiditerrae</name>
    <dbReference type="NCBI Taxonomy" id="2530452"/>
    <lineage>
        <taxon>Bacteria</taxon>
        <taxon>Pseudomonadati</taxon>
        <taxon>Bacteroidota</taxon>
        <taxon>Sphingobacteriia</taxon>
        <taxon>Sphingobacteriales</taxon>
        <taxon>Sphingobacteriaceae</taxon>
        <taxon>Pedobacter</taxon>
    </lineage>
</organism>
<feature type="domain" description="YdhG-like" evidence="1">
    <location>
        <begin position="20"/>
        <end position="114"/>
    </location>
</feature>
<comment type="caution">
    <text evidence="2">The sequence shown here is derived from an EMBL/GenBank/DDBJ whole genome shotgun (WGS) entry which is preliminary data.</text>
</comment>
<dbReference type="OrthoDB" id="9800461at2"/>
<evidence type="ECO:0000313" key="3">
    <source>
        <dbReference type="Proteomes" id="UP000292884"/>
    </source>
</evidence>
<dbReference type="Pfam" id="PF08818">
    <property type="entry name" value="DUF1801"/>
    <property type="match status" value="1"/>
</dbReference>